<keyword evidence="3" id="KW-1185">Reference proteome</keyword>
<organism evidence="2 3">
    <name type="scientific">Plasmodium ovale</name>
    <name type="common">malaria parasite P. ovale</name>
    <dbReference type="NCBI Taxonomy" id="36330"/>
    <lineage>
        <taxon>Eukaryota</taxon>
        <taxon>Sar</taxon>
        <taxon>Alveolata</taxon>
        <taxon>Apicomplexa</taxon>
        <taxon>Aconoidasida</taxon>
        <taxon>Haemosporida</taxon>
        <taxon>Plasmodiidae</taxon>
        <taxon>Plasmodium</taxon>
        <taxon>Plasmodium (Plasmodium)</taxon>
    </lineage>
</organism>
<dbReference type="InterPro" id="IPR008780">
    <property type="entry name" value="Plasmodium_Vir"/>
</dbReference>
<evidence type="ECO:0000313" key="3">
    <source>
        <dbReference type="Proteomes" id="UP000242942"/>
    </source>
</evidence>
<evidence type="ECO:0000256" key="1">
    <source>
        <dbReference type="SAM" id="Phobius"/>
    </source>
</evidence>
<gene>
    <name evidence="2" type="primary">PocGH01_00226000</name>
    <name evidence="2" type="ORF">POCGH01_00226000</name>
</gene>
<dbReference type="Proteomes" id="UP000242942">
    <property type="component" value="Unassembled WGS sequence"/>
</dbReference>
<evidence type="ECO:0000313" key="2">
    <source>
        <dbReference type="EMBL" id="SBT84777.1"/>
    </source>
</evidence>
<sequence length="364" mass="42632">MAEILQKNDLESLNSNLFYYKLDKGWGKCDSFASSSDIEEEINNYFRDEKVPVNLVKALCYVAEMTHDKYGYNERCDYLYYWLSDTLFKNLTNDSNFPQIIDILYSGLREIDNETECKYIFPEISKEVLEKLKTIYDYSQNFSTIISHLNTHSNKCSRDYYDYLQNAVTTYNDVYNNCTGTSKEFYCSRYDSIFDEQQYKNLSKLTYTLVEDIPVSDSRANPGVIQHQQQLESSLIITKLDPIHPSLVSGSTDKSSKTFMFIVFPLIAILLFFFLVYKVITDINSKYKYSNLIIIIFSQKKIYKFTPVVPLLRRFLLKKKLIRSNLEDAGTDDIMDRINETQQADFERRLFNVSYNSPGNSFLL</sequence>
<dbReference type="VEuPathDB" id="PlasmoDB:PocGH01_00226000"/>
<keyword evidence="1" id="KW-0472">Membrane</keyword>
<dbReference type="VEuPathDB" id="PlasmoDB:POWCR01_040005300"/>
<protein>
    <submittedName>
        <fullName evidence="2">PIR protein</fullName>
    </submittedName>
</protein>
<proteinExistence type="predicted"/>
<dbReference type="OrthoDB" id="381419at2759"/>
<feature type="transmembrane region" description="Helical" evidence="1">
    <location>
        <begin position="259"/>
        <end position="280"/>
    </location>
</feature>
<accession>A0A1D3JFR0</accession>
<reference evidence="2 3" key="1">
    <citation type="submission" date="2016-06" db="EMBL/GenBank/DDBJ databases">
        <authorList>
            <consortium name="Pathogen Informatics"/>
        </authorList>
    </citation>
    <scope>NUCLEOTIDE SEQUENCE [LARGE SCALE GENOMIC DNA]</scope>
    <source>
        <strain evidence="2">PocGH01</strain>
    </source>
</reference>
<dbReference type="EMBL" id="FLRI01000569">
    <property type="protein sequence ID" value="SBT84777.1"/>
    <property type="molecule type" value="Genomic_DNA"/>
</dbReference>
<dbReference type="Pfam" id="PF05795">
    <property type="entry name" value="Plasmodium_Vir"/>
    <property type="match status" value="1"/>
</dbReference>
<name>A0A1D3JFR0_PLAOA</name>
<keyword evidence="1" id="KW-1133">Transmembrane helix</keyword>
<keyword evidence="1" id="KW-0812">Transmembrane</keyword>
<dbReference type="AlphaFoldDB" id="A0A1D3JFR0"/>